<dbReference type="InterPro" id="IPR014017">
    <property type="entry name" value="DNA_helicase_UvrD-like_C"/>
</dbReference>
<dbReference type="RefSeq" id="WP_182958001.1">
    <property type="nucleotide sequence ID" value="NZ_JABEQM010000006.1"/>
</dbReference>
<dbReference type="Gene3D" id="1.10.486.10">
    <property type="entry name" value="PCRA, domain 4"/>
    <property type="match status" value="1"/>
</dbReference>
<evidence type="ECO:0000313" key="16">
    <source>
        <dbReference type="EMBL" id="MBB2201749.1"/>
    </source>
</evidence>
<dbReference type="Gene3D" id="1.10.10.160">
    <property type="match status" value="1"/>
</dbReference>
<dbReference type="GO" id="GO:0043138">
    <property type="term" value="F:3'-5' DNA helicase activity"/>
    <property type="evidence" value="ECO:0007669"/>
    <property type="project" value="UniProtKB-EC"/>
</dbReference>
<dbReference type="GO" id="GO:0033202">
    <property type="term" value="C:DNA helicase complex"/>
    <property type="evidence" value="ECO:0007669"/>
    <property type="project" value="TreeGrafter"/>
</dbReference>
<evidence type="ECO:0000256" key="8">
    <source>
        <dbReference type="ARBA" id="ARBA00025289"/>
    </source>
</evidence>
<comment type="function">
    <text evidence="8">Has both ATPase and helicase activities. Unwinds DNA duplexes with 3' to 5' polarity with respect to the bound strand and initiates unwinding most effectively when a single-stranded region is present. Involved in the post-incision events of nucleotide excision repair and methyl-directed mismatch repair.</text>
</comment>
<organism evidence="16 17">
    <name type="scientific">Gluconacetobacter tumulisoli</name>
    <dbReference type="NCBI Taxonomy" id="1286189"/>
    <lineage>
        <taxon>Bacteria</taxon>
        <taxon>Pseudomonadati</taxon>
        <taxon>Pseudomonadota</taxon>
        <taxon>Alphaproteobacteria</taxon>
        <taxon>Acetobacterales</taxon>
        <taxon>Acetobacteraceae</taxon>
        <taxon>Gluconacetobacter</taxon>
    </lineage>
</organism>
<dbReference type="PROSITE" id="PS51198">
    <property type="entry name" value="UVRD_HELICASE_ATP_BIND"/>
    <property type="match status" value="1"/>
</dbReference>
<evidence type="ECO:0000256" key="7">
    <source>
        <dbReference type="ARBA" id="ARBA00023235"/>
    </source>
</evidence>
<dbReference type="Proteomes" id="UP000578030">
    <property type="component" value="Unassembled WGS sequence"/>
</dbReference>
<comment type="catalytic activity">
    <reaction evidence="12">
        <text>ATP + H2O = ADP + phosphate + H(+)</text>
        <dbReference type="Rhea" id="RHEA:13065"/>
        <dbReference type="ChEBI" id="CHEBI:15377"/>
        <dbReference type="ChEBI" id="CHEBI:15378"/>
        <dbReference type="ChEBI" id="CHEBI:30616"/>
        <dbReference type="ChEBI" id="CHEBI:43474"/>
        <dbReference type="ChEBI" id="CHEBI:456216"/>
        <dbReference type="EC" id="5.6.2.4"/>
    </reaction>
</comment>
<keyword evidence="7" id="KW-0413">Isomerase</keyword>
<dbReference type="EC" id="5.6.2.4" evidence="10"/>
<dbReference type="GO" id="GO:0005524">
    <property type="term" value="F:ATP binding"/>
    <property type="evidence" value="ECO:0007669"/>
    <property type="project" value="UniProtKB-UniRule"/>
</dbReference>
<feature type="domain" description="UvrD-like helicase C-terminal" evidence="15">
    <location>
        <begin position="300"/>
        <end position="569"/>
    </location>
</feature>
<evidence type="ECO:0000256" key="11">
    <source>
        <dbReference type="ARBA" id="ARBA00034923"/>
    </source>
</evidence>
<proteinExistence type="inferred from homology"/>
<keyword evidence="2 13" id="KW-0547">Nucleotide-binding</keyword>
<comment type="caution">
    <text evidence="16">The sequence shown here is derived from an EMBL/GenBank/DDBJ whole genome shotgun (WGS) entry which is preliminary data.</text>
</comment>
<dbReference type="GO" id="GO:0005829">
    <property type="term" value="C:cytosol"/>
    <property type="evidence" value="ECO:0007669"/>
    <property type="project" value="TreeGrafter"/>
</dbReference>
<dbReference type="CDD" id="cd17932">
    <property type="entry name" value="DEXQc_UvrD"/>
    <property type="match status" value="1"/>
</dbReference>
<dbReference type="InterPro" id="IPR013986">
    <property type="entry name" value="DExx_box_DNA_helicase_dom_sf"/>
</dbReference>
<feature type="binding site" evidence="13">
    <location>
        <begin position="37"/>
        <end position="44"/>
    </location>
    <ligand>
        <name>ATP</name>
        <dbReference type="ChEBI" id="CHEBI:30616"/>
    </ligand>
</feature>
<gene>
    <name evidence="16" type="ORF">HLH28_09205</name>
</gene>
<comment type="catalytic activity">
    <reaction evidence="9">
        <text>Couples ATP hydrolysis with the unwinding of duplex DNA by translocating in the 3'-5' direction.</text>
        <dbReference type="EC" id="5.6.2.4"/>
    </reaction>
</comment>
<dbReference type="GO" id="GO:0000725">
    <property type="term" value="P:recombinational repair"/>
    <property type="evidence" value="ECO:0007669"/>
    <property type="project" value="TreeGrafter"/>
</dbReference>
<dbReference type="PANTHER" id="PTHR11070">
    <property type="entry name" value="UVRD / RECB / PCRA DNA HELICASE FAMILY MEMBER"/>
    <property type="match status" value="1"/>
</dbReference>
<evidence type="ECO:0000256" key="12">
    <source>
        <dbReference type="ARBA" id="ARBA00048988"/>
    </source>
</evidence>
<dbReference type="EMBL" id="JABEQM010000006">
    <property type="protein sequence ID" value="MBB2201749.1"/>
    <property type="molecule type" value="Genomic_DNA"/>
</dbReference>
<accession>A0A7W4K7D9</accession>
<dbReference type="FunFam" id="3.40.50.300:FF:001890">
    <property type="entry name" value="DNA helicase"/>
    <property type="match status" value="1"/>
</dbReference>
<protein>
    <recommendedName>
        <fullName evidence="10">DNA 3'-5' helicase</fullName>
        <ecNumber evidence="10">5.6.2.4</ecNumber>
    </recommendedName>
    <alternativeName>
        <fullName evidence="11">DNA 3'-5' helicase II</fullName>
    </alternativeName>
</protein>
<keyword evidence="17" id="KW-1185">Reference proteome</keyword>
<dbReference type="Pfam" id="PF13361">
    <property type="entry name" value="UvrD_C"/>
    <property type="match status" value="1"/>
</dbReference>
<dbReference type="GO" id="GO:0003677">
    <property type="term" value="F:DNA binding"/>
    <property type="evidence" value="ECO:0007669"/>
    <property type="project" value="UniProtKB-KW"/>
</dbReference>
<dbReference type="AlphaFoldDB" id="A0A7W4K7D9"/>
<dbReference type="CDD" id="cd18807">
    <property type="entry name" value="SF1_C_UvrD"/>
    <property type="match status" value="1"/>
</dbReference>
<evidence type="ECO:0000256" key="9">
    <source>
        <dbReference type="ARBA" id="ARBA00034617"/>
    </source>
</evidence>
<dbReference type="Pfam" id="PF00580">
    <property type="entry name" value="UvrD-helicase"/>
    <property type="match status" value="1"/>
</dbReference>
<dbReference type="InterPro" id="IPR014016">
    <property type="entry name" value="UvrD-like_ATP-bd"/>
</dbReference>
<reference evidence="16 17" key="1">
    <citation type="submission" date="2020-04" db="EMBL/GenBank/DDBJ databases">
        <title>Description of novel Gluconacetobacter.</title>
        <authorList>
            <person name="Sombolestani A."/>
        </authorList>
    </citation>
    <scope>NUCLEOTIDE SEQUENCE [LARGE SCALE GENOMIC DNA]</scope>
    <source>
        <strain evidence="16 17">LMG 27802</strain>
    </source>
</reference>
<evidence type="ECO:0000256" key="6">
    <source>
        <dbReference type="ARBA" id="ARBA00023125"/>
    </source>
</evidence>
<comment type="similarity">
    <text evidence="1">Belongs to the helicase family. UvrD subfamily.</text>
</comment>
<evidence type="ECO:0000313" key="17">
    <source>
        <dbReference type="Proteomes" id="UP000578030"/>
    </source>
</evidence>
<evidence type="ECO:0000256" key="13">
    <source>
        <dbReference type="PROSITE-ProRule" id="PRU00560"/>
    </source>
</evidence>
<dbReference type="GO" id="GO:0016787">
    <property type="term" value="F:hydrolase activity"/>
    <property type="evidence" value="ECO:0007669"/>
    <property type="project" value="UniProtKB-UniRule"/>
</dbReference>
<evidence type="ECO:0000256" key="1">
    <source>
        <dbReference type="ARBA" id="ARBA00009922"/>
    </source>
</evidence>
<keyword evidence="3 13" id="KW-0378">Hydrolase</keyword>
<dbReference type="PANTHER" id="PTHR11070:SF2">
    <property type="entry name" value="ATP-DEPENDENT DNA HELICASE SRS2"/>
    <property type="match status" value="1"/>
</dbReference>
<evidence type="ECO:0000256" key="3">
    <source>
        <dbReference type="ARBA" id="ARBA00022801"/>
    </source>
</evidence>
<evidence type="ECO:0000256" key="4">
    <source>
        <dbReference type="ARBA" id="ARBA00022806"/>
    </source>
</evidence>
<dbReference type="FunFam" id="1.10.486.10:FF:000003">
    <property type="entry name" value="ATP-dependent DNA helicase"/>
    <property type="match status" value="1"/>
</dbReference>
<evidence type="ECO:0000259" key="14">
    <source>
        <dbReference type="PROSITE" id="PS51198"/>
    </source>
</evidence>
<feature type="domain" description="UvrD-like helicase ATP-binding" evidence="14">
    <location>
        <begin position="16"/>
        <end position="299"/>
    </location>
</feature>
<keyword evidence="6" id="KW-0238">DNA-binding</keyword>
<keyword evidence="4 13" id="KW-0347">Helicase</keyword>
<sequence length="741" mass="82681">MTQTPSPFSDGPDYLQRLNPEQRTAIETTDGPLLVLAGAGTGKTRVLTTRFAHILLSGRARPNQILAVTFTNKAAREMRERVGALLGTPVEGLWLGTFHALCARMLRRHAEYVGLTSGFTILDTDDQLRLLKQVMEPYRIDTKRWPPQGILGVIQRWKDRGLTPARVTPAEDSDFAGGKCRAIYTDYQTRLAQLNACDFGDLMLHMTEIMRTRPDVLSQYHRFFRYILVDEYQDTNTIQYLWLRLLAQREGQPANICCVGDDDQSIYSWRGAEVENILRFERDFPGAAVVRLERNYRSTVQILGAASGLIAHNDGRLGKTLRPGRDDATGEKVRVVSVWDSDDEARMVGEEIERARAGGHSLSEIAILVRAGFQTRAFEERLITLGIPYRVVGGLRFYERAEIRDALAYMRVLNQPADDLAFERIINVPRRGIGAAAMQKFHLAARERQMPLAAAVMDMIARGELKGRAREQMTALMSCLARGRDALPREGQVVVVETLLEESGYIDMWKADTSPEAPGRLDNLKELVRALADFESLAGFLEHVALVMENEENAGAERASIMTLHGAKGLEFDTVFLPGWEEGVFPSQRTLDEGGLKGLEEERRLAYVGITRARHRAIISHAANRRIYGNWQSAIPSRFIDELPSEHVTLTGAAAQARQRGHGHVPVFASAFPVMARRPRVTDVADGGATTPERGIAVGTRVFHQKFGYGTVSSKDGNRLEVAFEKAGLKRVLDTFIEKTS</sequence>
<evidence type="ECO:0000256" key="5">
    <source>
        <dbReference type="ARBA" id="ARBA00022840"/>
    </source>
</evidence>
<dbReference type="PROSITE" id="PS51217">
    <property type="entry name" value="UVRD_HELICASE_CTER"/>
    <property type="match status" value="1"/>
</dbReference>
<evidence type="ECO:0000256" key="10">
    <source>
        <dbReference type="ARBA" id="ARBA00034808"/>
    </source>
</evidence>
<dbReference type="InterPro" id="IPR027417">
    <property type="entry name" value="P-loop_NTPase"/>
</dbReference>
<dbReference type="SUPFAM" id="SSF52540">
    <property type="entry name" value="P-loop containing nucleoside triphosphate hydrolases"/>
    <property type="match status" value="1"/>
</dbReference>
<evidence type="ECO:0000256" key="2">
    <source>
        <dbReference type="ARBA" id="ARBA00022741"/>
    </source>
</evidence>
<evidence type="ECO:0000259" key="15">
    <source>
        <dbReference type="PROSITE" id="PS51217"/>
    </source>
</evidence>
<dbReference type="Gene3D" id="3.40.50.300">
    <property type="entry name" value="P-loop containing nucleotide triphosphate hydrolases"/>
    <property type="match status" value="2"/>
</dbReference>
<dbReference type="InterPro" id="IPR000212">
    <property type="entry name" value="DNA_helicase_UvrD/REP"/>
</dbReference>
<keyword evidence="5 13" id="KW-0067">ATP-binding</keyword>
<name>A0A7W4K7D9_9PROT</name>